<dbReference type="InterPro" id="IPR001789">
    <property type="entry name" value="Sig_transdc_resp-reg_receiver"/>
</dbReference>
<dbReference type="SUPFAM" id="SSF52172">
    <property type="entry name" value="CheY-like"/>
    <property type="match status" value="1"/>
</dbReference>
<keyword evidence="5" id="KW-0804">Transcription</keyword>
<evidence type="ECO:0000256" key="6">
    <source>
        <dbReference type="PROSITE-ProRule" id="PRU00169"/>
    </source>
</evidence>
<dbReference type="SMART" id="SM00448">
    <property type="entry name" value="REC"/>
    <property type="match status" value="1"/>
</dbReference>
<accession>A0A934V115</accession>
<dbReference type="SMART" id="SM00862">
    <property type="entry name" value="Trans_reg_C"/>
    <property type="match status" value="1"/>
</dbReference>
<dbReference type="InterPro" id="IPR001867">
    <property type="entry name" value="OmpR/PhoB-type_DNA-bd"/>
</dbReference>
<dbReference type="InterPro" id="IPR039420">
    <property type="entry name" value="WalR-like"/>
</dbReference>
<dbReference type="GO" id="GO:0006355">
    <property type="term" value="P:regulation of DNA-templated transcription"/>
    <property type="evidence" value="ECO:0007669"/>
    <property type="project" value="InterPro"/>
</dbReference>
<keyword evidence="4 7" id="KW-0238">DNA-binding</keyword>
<dbReference type="InterPro" id="IPR011006">
    <property type="entry name" value="CheY-like_superfamily"/>
</dbReference>
<keyword evidence="11" id="KW-1185">Reference proteome</keyword>
<proteinExistence type="predicted"/>
<feature type="modified residue" description="4-aspartylphosphate" evidence="6">
    <location>
        <position position="55"/>
    </location>
</feature>
<sequence>MSHPAEILLIDDDVLIQVMVEDVVSQMGHHFECAVDGTGARKALGSGHFDLVILDRRLPDTDGLLLAQTIQQEAKSPFIVLSSLDTANDQVLGLGMGAMDYICKPVEPAVLRARIDKHLAARRDRSEEAVVAVGDALRLNRTTRRLWVGDRVEVLSPAETRLLVSLVENFDQALDRMRLSKAIGGREWVYGDRTVDVLVSRVRRRLRRSGMQIATVYGVGYMLTLDTSP</sequence>
<gene>
    <name evidence="10" type="ORF">CKO21_16960</name>
</gene>
<evidence type="ECO:0000259" key="8">
    <source>
        <dbReference type="PROSITE" id="PS50110"/>
    </source>
</evidence>
<comment type="caution">
    <text evidence="10">The sequence shown here is derived from an EMBL/GenBank/DDBJ whole genome shotgun (WGS) entry which is preliminary data.</text>
</comment>
<keyword evidence="1 6" id="KW-0597">Phosphoprotein</keyword>
<evidence type="ECO:0000256" key="1">
    <source>
        <dbReference type="ARBA" id="ARBA00022553"/>
    </source>
</evidence>
<reference evidence="10" key="2">
    <citation type="journal article" date="2020" name="Microorganisms">
        <title>Osmotic Adaptation and Compatible Solute Biosynthesis of Phototrophic Bacteria as Revealed from Genome Analyses.</title>
        <authorList>
            <person name="Imhoff J.F."/>
            <person name="Rahn T."/>
            <person name="Kunzel S."/>
            <person name="Keller A."/>
            <person name="Neulinger S.C."/>
        </authorList>
    </citation>
    <scope>NUCLEOTIDE SEQUENCE</scope>
    <source>
        <strain evidence="10">DSM 9154</strain>
    </source>
</reference>
<dbReference type="GO" id="GO:0032993">
    <property type="term" value="C:protein-DNA complex"/>
    <property type="evidence" value="ECO:0007669"/>
    <property type="project" value="TreeGrafter"/>
</dbReference>
<dbReference type="RefSeq" id="WP_027287739.1">
    <property type="nucleotide sequence ID" value="NZ_NRRE01000032.1"/>
</dbReference>
<dbReference type="Proteomes" id="UP000778970">
    <property type="component" value="Unassembled WGS sequence"/>
</dbReference>
<reference evidence="10" key="1">
    <citation type="submission" date="2017-08" db="EMBL/GenBank/DDBJ databases">
        <authorList>
            <person name="Imhoff J.F."/>
            <person name="Rahn T."/>
            <person name="Kuenzel S."/>
            <person name="Neulinger S.C."/>
        </authorList>
    </citation>
    <scope>NUCLEOTIDE SEQUENCE</scope>
    <source>
        <strain evidence="10">DSM 9154</strain>
    </source>
</reference>
<dbReference type="PANTHER" id="PTHR48111:SF4">
    <property type="entry name" value="DNA-BINDING DUAL TRANSCRIPTIONAL REGULATOR OMPR"/>
    <property type="match status" value="1"/>
</dbReference>
<evidence type="ECO:0000256" key="7">
    <source>
        <dbReference type="PROSITE-ProRule" id="PRU01091"/>
    </source>
</evidence>
<dbReference type="Pfam" id="PF00486">
    <property type="entry name" value="Trans_reg_C"/>
    <property type="match status" value="1"/>
</dbReference>
<evidence type="ECO:0000256" key="5">
    <source>
        <dbReference type="ARBA" id="ARBA00023163"/>
    </source>
</evidence>
<dbReference type="SUPFAM" id="SSF46894">
    <property type="entry name" value="C-terminal effector domain of the bipartite response regulators"/>
    <property type="match status" value="1"/>
</dbReference>
<feature type="DNA-binding region" description="OmpR/PhoB-type" evidence="7">
    <location>
        <begin position="128"/>
        <end position="225"/>
    </location>
</feature>
<evidence type="ECO:0000256" key="2">
    <source>
        <dbReference type="ARBA" id="ARBA00023012"/>
    </source>
</evidence>
<dbReference type="Gene3D" id="3.40.50.2300">
    <property type="match status" value="1"/>
</dbReference>
<keyword evidence="2" id="KW-0902">Two-component regulatory system</keyword>
<evidence type="ECO:0000256" key="3">
    <source>
        <dbReference type="ARBA" id="ARBA00023015"/>
    </source>
</evidence>
<evidence type="ECO:0000313" key="10">
    <source>
        <dbReference type="EMBL" id="MBK1698937.1"/>
    </source>
</evidence>
<evidence type="ECO:0000313" key="11">
    <source>
        <dbReference type="Proteomes" id="UP000778970"/>
    </source>
</evidence>
<dbReference type="CDD" id="cd17574">
    <property type="entry name" value="REC_OmpR"/>
    <property type="match status" value="1"/>
</dbReference>
<name>A0A934V115_9PROT</name>
<dbReference type="PROSITE" id="PS51755">
    <property type="entry name" value="OMPR_PHOB"/>
    <property type="match status" value="1"/>
</dbReference>
<feature type="domain" description="Response regulatory" evidence="8">
    <location>
        <begin position="6"/>
        <end position="119"/>
    </location>
</feature>
<dbReference type="InterPro" id="IPR036388">
    <property type="entry name" value="WH-like_DNA-bd_sf"/>
</dbReference>
<dbReference type="InterPro" id="IPR016032">
    <property type="entry name" value="Sig_transdc_resp-reg_C-effctor"/>
</dbReference>
<dbReference type="GO" id="GO:0000976">
    <property type="term" value="F:transcription cis-regulatory region binding"/>
    <property type="evidence" value="ECO:0007669"/>
    <property type="project" value="TreeGrafter"/>
</dbReference>
<feature type="domain" description="OmpR/PhoB-type" evidence="9">
    <location>
        <begin position="128"/>
        <end position="225"/>
    </location>
</feature>
<organism evidence="10 11">
    <name type="scientific">Rhodovibrio salinarum</name>
    <dbReference type="NCBI Taxonomy" id="1087"/>
    <lineage>
        <taxon>Bacteria</taxon>
        <taxon>Pseudomonadati</taxon>
        <taxon>Pseudomonadota</taxon>
        <taxon>Alphaproteobacteria</taxon>
        <taxon>Rhodospirillales</taxon>
        <taxon>Rhodovibrionaceae</taxon>
        <taxon>Rhodovibrio</taxon>
    </lineage>
</organism>
<dbReference type="Pfam" id="PF00072">
    <property type="entry name" value="Response_reg"/>
    <property type="match status" value="1"/>
</dbReference>
<evidence type="ECO:0000259" key="9">
    <source>
        <dbReference type="PROSITE" id="PS51755"/>
    </source>
</evidence>
<dbReference type="AlphaFoldDB" id="A0A934V115"/>
<dbReference type="EMBL" id="NRRE01000032">
    <property type="protein sequence ID" value="MBK1698937.1"/>
    <property type="molecule type" value="Genomic_DNA"/>
</dbReference>
<protein>
    <submittedName>
        <fullName evidence="10">DNA-binding response regulator</fullName>
    </submittedName>
</protein>
<dbReference type="GO" id="GO:0005829">
    <property type="term" value="C:cytosol"/>
    <property type="evidence" value="ECO:0007669"/>
    <property type="project" value="TreeGrafter"/>
</dbReference>
<dbReference type="PROSITE" id="PS50110">
    <property type="entry name" value="RESPONSE_REGULATORY"/>
    <property type="match status" value="1"/>
</dbReference>
<dbReference type="PANTHER" id="PTHR48111">
    <property type="entry name" value="REGULATOR OF RPOS"/>
    <property type="match status" value="1"/>
</dbReference>
<dbReference type="Gene3D" id="1.10.10.10">
    <property type="entry name" value="Winged helix-like DNA-binding domain superfamily/Winged helix DNA-binding domain"/>
    <property type="match status" value="1"/>
</dbReference>
<keyword evidence="3" id="KW-0805">Transcription regulation</keyword>
<evidence type="ECO:0000256" key="4">
    <source>
        <dbReference type="ARBA" id="ARBA00023125"/>
    </source>
</evidence>
<dbReference type="GO" id="GO:0000156">
    <property type="term" value="F:phosphorelay response regulator activity"/>
    <property type="evidence" value="ECO:0007669"/>
    <property type="project" value="TreeGrafter"/>
</dbReference>